<organism evidence="1 2">
    <name type="scientific">Helicobacter heilmannii</name>
    <dbReference type="NCBI Taxonomy" id="35817"/>
    <lineage>
        <taxon>Bacteria</taxon>
        <taxon>Pseudomonadati</taxon>
        <taxon>Campylobacterota</taxon>
        <taxon>Epsilonproteobacteria</taxon>
        <taxon>Campylobacterales</taxon>
        <taxon>Helicobacteraceae</taxon>
        <taxon>Helicobacter</taxon>
    </lineage>
</organism>
<name>A0A0K2YC49_HELHE</name>
<dbReference type="Proteomes" id="UP000046090">
    <property type="component" value="Unassembled WGS sequence"/>
</dbReference>
<dbReference type="AlphaFoldDB" id="A0A0K2YC49"/>
<evidence type="ECO:0000313" key="2">
    <source>
        <dbReference type="Proteomes" id="UP000046090"/>
    </source>
</evidence>
<evidence type="ECO:0000313" key="1">
    <source>
        <dbReference type="EMBL" id="CRI35279.1"/>
    </source>
</evidence>
<accession>A0A0K2YC49</accession>
<gene>
    <name evidence="1" type="ORF">HHE01_02770</name>
</gene>
<reference evidence="2" key="1">
    <citation type="submission" date="2014-12" db="EMBL/GenBank/DDBJ databases">
        <authorList>
            <person name="Smet A."/>
        </authorList>
    </citation>
    <scope>NUCLEOTIDE SEQUENCE [LARGE SCALE GENOMIC DNA]</scope>
</reference>
<protein>
    <submittedName>
        <fullName evidence="1">Uncharacterized protein</fullName>
    </submittedName>
</protein>
<keyword evidence="2" id="KW-1185">Reference proteome</keyword>
<proteinExistence type="predicted"/>
<dbReference type="EMBL" id="CDMK01000003">
    <property type="protein sequence ID" value="CRI35279.1"/>
    <property type="molecule type" value="Genomic_DNA"/>
</dbReference>
<sequence>MFFFWGGGGQNFIKRKHGFIEQALFFIDTIYSLCALARKL</sequence>